<proteinExistence type="evidence at transcript level"/>
<feature type="region of interest" description="Disordered" evidence="1">
    <location>
        <begin position="1"/>
        <end position="21"/>
    </location>
</feature>
<evidence type="ECO:0000313" key="2">
    <source>
        <dbReference type="EMBL" id="AAH32970.1"/>
    </source>
</evidence>
<evidence type="ECO:0000256" key="1">
    <source>
        <dbReference type="SAM" id="MobiDB-lite"/>
    </source>
</evidence>
<dbReference type="AlphaFoldDB" id="Q78H50"/>
<accession>Q78H50</accession>
<feature type="compositionally biased region" description="Basic and acidic residues" evidence="1">
    <location>
        <begin position="12"/>
        <end position="21"/>
    </location>
</feature>
<dbReference type="EMBL" id="BC032970">
    <property type="protein sequence ID" value="AAH32970.1"/>
    <property type="molecule type" value="mRNA"/>
</dbReference>
<organism evidence="2">
    <name type="scientific">Mus musculus</name>
    <name type="common">Mouse</name>
    <dbReference type="NCBI Taxonomy" id="10090"/>
    <lineage>
        <taxon>Eukaryota</taxon>
        <taxon>Metazoa</taxon>
        <taxon>Chordata</taxon>
        <taxon>Craniata</taxon>
        <taxon>Vertebrata</taxon>
        <taxon>Euteleostomi</taxon>
        <taxon>Mammalia</taxon>
        <taxon>Eutheria</taxon>
        <taxon>Euarchontoglires</taxon>
        <taxon>Glires</taxon>
        <taxon>Rodentia</taxon>
        <taxon>Myomorpha</taxon>
        <taxon>Muroidea</taxon>
        <taxon>Muridae</taxon>
        <taxon>Murinae</taxon>
        <taxon>Mus</taxon>
        <taxon>Mus</taxon>
    </lineage>
</organism>
<name>Q78H50_MOUSE</name>
<dbReference type="AGR" id="MGI:1919905"/>
<protein>
    <submittedName>
        <fullName evidence="2">2810026P18Rik protein</fullName>
    </submittedName>
</protein>
<sequence>MAPLFFASSKQLQEETKMEGSPKHLRELINERNMLKT</sequence>
<evidence type="ECO:0000313" key="3">
    <source>
        <dbReference type="MGI" id="MGI:1919905"/>
    </source>
</evidence>
<dbReference type="MGI" id="MGI:1919905">
    <property type="gene designation" value="Snhg5"/>
</dbReference>
<gene>
    <name evidence="3" type="primary">Snhg5</name>
    <name evidence="2" type="synonym">2810026P18Rik</name>
</gene>
<reference evidence="2" key="1">
    <citation type="journal article" date="2004" name="Genome Res.">
        <title>The status, quality, and expansion of the NIH full-length cDNA project: the Mammalian Gene Collection (MGC).</title>
        <authorList>
            <consortium name="The MGC Project Team"/>
            <person name="Gerhard D.S."/>
            <person name="Wagner L."/>
            <person name="Feingold E.A."/>
            <person name="Shenmen C.M."/>
            <person name="Grouse L.H."/>
            <person name="Schuler G."/>
            <person name="Klein S.L."/>
            <person name="Old S."/>
            <person name="Rasooly R."/>
            <person name="Good P."/>
            <person name="Guyer M."/>
            <person name="Peck A.M."/>
            <person name="Derge J.G."/>
            <person name="Lipman D."/>
            <person name="Collins F.S."/>
            <person name="Jang W."/>
            <person name="Sherry S."/>
            <person name="Feolo M."/>
            <person name="Misquitta L."/>
            <person name="Lee E."/>
            <person name="Rotmistrovsky K."/>
            <person name="Greenhut S.F."/>
            <person name="Schaefer C.F."/>
            <person name="Buetow K."/>
            <person name="Bonner T.I."/>
            <person name="Haussler D."/>
            <person name="Kent J."/>
            <person name="Kiekhaus M."/>
            <person name="Furey T."/>
            <person name="Brent M."/>
            <person name="Prange C."/>
            <person name="Schreiber K."/>
            <person name="Shapiro N."/>
            <person name="Bhat N.K."/>
            <person name="Hopkins R.F."/>
            <person name="Hsie F."/>
            <person name="Driscoll T."/>
            <person name="Soares M.B."/>
            <person name="Casavant T.L."/>
            <person name="Scheetz T.E."/>
            <person name="Brown-stein M.J."/>
            <person name="Usdin T.B."/>
            <person name="Toshiyuki S."/>
            <person name="Carninci P."/>
            <person name="Piao Y."/>
            <person name="Dudekula D.B."/>
            <person name="Ko M.S."/>
            <person name="Kawakami K."/>
            <person name="Suzuki Y."/>
            <person name="Sugano S."/>
            <person name="Gruber C.E."/>
            <person name="Smith M.R."/>
            <person name="Simmons B."/>
            <person name="Moore T."/>
            <person name="Waterman R."/>
            <person name="Johnson S.L."/>
            <person name="Ruan Y."/>
            <person name="Wei C.L."/>
            <person name="Mathavan S."/>
            <person name="Gunaratne P.H."/>
            <person name="Wu J."/>
            <person name="Garcia A.M."/>
            <person name="Hulyk S.W."/>
            <person name="Fuh E."/>
            <person name="Yuan Y."/>
            <person name="Sneed A."/>
            <person name="Kowis C."/>
            <person name="Hodgson A."/>
            <person name="Muzny D.M."/>
            <person name="McPherson J."/>
            <person name="Gibbs R.A."/>
            <person name="Fahey J."/>
            <person name="Helton E."/>
            <person name="Ketteman M."/>
            <person name="Madan A."/>
            <person name="Rodrigues S."/>
            <person name="Sanchez A."/>
            <person name="Whiting M."/>
            <person name="Madari A."/>
            <person name="Young A.C."/>
            <person name="Wetherby K.D."/>
            <person name="Granite S.J."/>
            <person name="Kwong P.N."/>
            <person name="Brinkley C.P."/>
            <person name="Pearson R.L."/>
            <person name="Bouffard G.G."/>
            <person name="Blakesly R.W."/>
            <person name="Green E.D."/>
            <person name="Dickson M.C."/>
            <person name="Rodriguez A.C."/>
            <person name="Grimwood J."/>
            <person name="Schmutz J."/>
            <person name="Myers R.M."/>
            <person name="Butterfield Y.S."/>
            <person name="Griffith M."/>
            <person name="Griffith O.L."/>
            <person name="Krzywinski M.I."/>
            <person name="Liao N."/>
            <person name="Morin R."/>
            <person name="Morrin R."/>
            <person name="Palmquist D."/>
            <person name="Petrescu A.S."/>
            <person name="Skalska U."/>
            <person name="Smailus D.E."/>
            <person name="Stott J.M."/>
            <person name="Schnerch A."/>
            <person name="Schein J.E."/>
            <person name="Jones S.J."/>
            <person name="Holt R.A."/>
            <person name="Baross A."/>
            <person name="Marra M.A."/>
            <person name="Clifton S."/>
            <person name="Makowski K.A."/>
            <person name="Bosak S."/>
            <person name="Malek J."/>
        </authorList>
    </citation>
    <scope>NUCLEOTIDE SEQUENCE [LARGE SCALE MRNA]</scope>
    <source>
        <strain evidence="2">C57BL/6J</strain>
        <tissue evidence="2">Thymus gland</tissue>
    </source>
</reference>